<dbReference type="PROSITE" id="PS00198">
    <property type="entry name" value="4FE4S_FER_1"/>
    <property type="match status" value="1"/>
</dbReference>
<evidence type="ECO:0000256" key="1">
    <source>
        <dbReference type="ARBA" id="ARBA00001966"/>
    </source>
</evidence>
<dbReference type="GO" id="GO:0046872">
    <property type="term" value="F:metal ion binding"/>
    <property type="evidence" value="ECO:0007669"/>
    <property type="project" value="UniProtKB-KW"/>
</dbReference>
<evidence type="ECO:0000313" key="10">
    <source>
        <dbReference type="Proteomes" id="UP000460257"/>
    </source>
</evidence>
<dbReference type="InterPro" id="IPR050157">
    <property type="entry name" value="PSI_iron-sulfur_center"/>
</dbReference>
<comment type="caution">
    <text evidence="9">The sequence shown here is derived from an EMBL/GenBank/DDBJ whole genome shotgun (WGS) entry which is preliminary data.</text>
</comment>
<evidence type="ECO:0000256" key="2">
    <source>
        <dbReference type="ARBA" id="ARBA00003532"/>
    </source>
</evidence>
<keyword evidence="10" id="KW-1185">Reference proteome</keyword>
<evidence type="ECO:0000313" key="9">
    <source>
        <dbReference type="EMBL" id="MQN00509.1"/>
    </source>
</evidence>
<evidence type="ECO:0000259" key="8">
    <source>
        <dbReference type="PROSITE" id="PS51379"/>
    </source>
</evidence>
<dbReference type="Pfam" id="PF13237">
    <property type="entry name" value="Fer4_10"/>
    <property type="match status" value="1"/>
</dbReference>
<dbReference type="PANTHER" id="PTHR24960">
    <property type="entry name" value="PHOTOSYSTEM I IRON-SULFUR CENTER-RELATED"/>
    <property type="match status" value="1"/>
</dbReference>
<dbReference type="PANTHER" id="PTHR24960:SF79">
    <property type="entry name" value="PHOTOSYSTEM I IRON-SULFUR CENTER"/>
    <property type="match status" value="1"/>
</dbReference>
<evidence type="ECO:0000256" key="7">
    <source>
        <dbReference type="ARBA" id="ARBA00023014"/>
    </source>
</evidence>
<keyword evidence="7" id="KW-0411">Iron-sulfur</keyword>
<dbReference type="EMBL" id="VOGC01000002">
    <property type="protein sequence ID" value="MQN00509.1"/>
    <property type="molecule type" value="Genomic_DNA"/>
</dbReference>
<keyword evidence="5" id="KW-0479">Metal-binding</keyword>
<gene>
    <name evidence="9" type="ORF">FRC54_00680</name>
</gene>
<evidence type="ECO:0000256" key="4">
    <source>
        <dbReference type="ARBA" id="ARBA00022485"/>
    </source>
</evidence>
<organism evidence="9 10">
    <name type="scientific">Candidatus Weimeria bifida</name>
    <dbReference type="NCBI Taxonomy" id="2599074"/>
    <lineage>
        <taxon>Bacteria</taxon>
        <taxon>Bacillati</taxon>
        <taxon>Bacillota</taxon>
        <taxon>Clostridia</taxon>
        <taxon>Lachnospirales</taxon>
        <taxon>Lachnospiraceae</taxon>
        <taxon>Candidatus Weimeria</taxon>
    </lineage>
</organism>
<dbReference type="GO" id="GO:0051539">
    <property type="term" value="F:4 iron, 4 sulfur cluster binding"/>
    <property type="evidence" value="ECO:0007669"/>
    <property type="project" value="UniProtKB-KW"/>
</dbReference>
<comment type="cofactor">
    <cofactor evidence="1">
        <name>[4Fe-4S] cluster</name>
        <dbReference type="ChEBI" id="CHEBI:49883"/>
    </cofactor>
</comment>
<evidence type="ECO:0000256" key="3">
    <source>
        <dbReference type="ARBA" id="ARBA00013529"/>
    </source>
</evidence>
<dbReference type="SUPFAM" id="SSF54862">
    <property type="entry name" value="4Fe-4S ferredoxins"/>
    <property type="match status" value="1"/>
</dbReference>
<dbReference type="InterPro" id="IPR017900">
    <property type="entry name" value="4Fe4S_Fe_S_CS"/>
</dbReference>
<reference evidence="9" key="1">
    <citation type="journal article" date="2020" name="Appl. Environ. Microbiol.">
        <title>Medium-Chain Fatty Acid Synthesis by 'Candidatus Weimeria bifida' gen. nov., sp. nov., and 'Candidatus Pseudoramibacter fermentans' sp. nov.</title>
        <authorList>
            <person name="Scarborough M.J."/>
            <person name="Myers K.S."/>
            <person name="Donohue T.J."/>
            <person name="Noguera D.R."/>
        </authorList>
    </citation>
    <scope>NUCLEOTIDE SEQUENCE</scope>
    <source>
        <strain evidence="9">LCO1.1</strain>
    </source>
</reference>
<proteinExistence type="predicted"/>
<dbReference type="AlphaFoldDB" id="A0A6N7IW56"/>
<keyword evidence="4" id="KW-0004">4Fe-4S</keyword>
<accession>A0A6N7IW56</accession>
<dbReference type="Proteomes" id="UP000460257">
    <property type="component" value="Unassembled WGS sequence"/>
</dbReference>
<dbReference type="InterPro" id="IPR017896">
    <property type="entry name" value="4Fe4S_Fe-S-bd"/>
</dbReference>
<feature type="domain" description="4Fe-4S ferredoxin-type" evidence="8">
    <location>
        <begin position="32"/>
        <end position="61"/>
    </location>
</feature>
<sequence length="65" mass="7024">MKKAYINQEKCVGCGACIQNCPAGAIHMLPGWKSEIDTVKCIGCGNCVEICHKKAPSLKTLETQE</sequence>
<feature type="domain" description="4Fe-4S ferredoxin-type" evidence="8">
    <location>
        <begin position="2"/>
        <end position="31"/>
    </location>
</feature>
<name>A0A6N7IW56_9FIRM</name>
<dbReference type="PROSITE" id="PS51379">
    <property type="entry name" value="4FE4S_FER_2"/>
    <property type="match status" value="2"/>
</dbReference>
<dbReference type="Gene3D" id="3.30.70.20">
    <property type="match status" value="2"/>
</dbReference>
<evidence type="ECO:0000256" key="5">
    <source>
        <dbReference type="ARBA" id="ARBA00022723"/>
    </source>
</evidence>
<protein>
    <recommendedName>
        <fullName evidence="3">Ferredoxin</fullName>
    </recommendedName>
</protein>
<keyword evidence="6" id="KW-0408">Iron</keyword>
<comment type="function">
    <text evidence="2">Ferredoxins are iron-sulfur proteins that transfer electrons in a wide variety of metabolic reactions.</text>
</comment>
<evidence type="ECO:0000256" key="6">
    <source>
        <dbReference type="ARBA" id="ARBA00023004"/>
    </source>
</evidence>